<organism evidence="1 2">
    <name type="scientific">Artemisia annua</name>
    <name type="common">Sweet wormwood</name>
    <dbReference type="NCBI Taxonomy" id="35608"/>
    <lineage>
        <taxon>Eukaryota</taxon>
        <taxon>Viridiplantae</taxon>
        <taxon>Streptophyta</taxon>
        <taxon>Embryophyta</taxon>
        <taxon>Tracheophyta</taxon>
        <taxon>Spermatophyta</taxon>
        <taxon>Magnoliopsida</taxon>
        <taxon>eudicotyledons</taxon>
        <taxon>Gunneridae</taxon>
        <taxon>Pentapetalae</taxon>
        <taxon>asterids</taxon>
        <taxon>campanulids</taxon>
        <taxon>Asterales</taxon>
        <taxon>Asteraceae</taxon>
        <taxon>Asteroideae</taxon>
        <taxon>Anthemideae</taxon>
        <taxon>Artemisiinae</taxon>
        <taxon>Artemisia</taxon>
    </lineage>
</organism>
<comment type="caution">
    <text evidence="1">The sequence shown here is derived from an EMBL/GenBank/DDBJ whole genome shotgun (WGS) entry which is preliminary data.</text>
</comment>
<dbReference type="Proteomes" id="UP000245207">
    <property type="component" value="Unassembled WGS sequence"/>
</dbReference>
<gene>
    <name evidence="1" type="ORF">CTI12_AA467400</name>
</gene>
<name>A0A2U1LJS2_ARTAN</name>
<sequence>MDELGTCLKSGVCENILSTGAVIDGTGIHFRNSFIRKIGCDNCVSFLTDMWVDTGPPLMTRFPRLFALDCLKDCRLMDRSQFIGSAWVGSWNWRCQPRGRSLPGLHSLLALREGTFLRPVIEDSWSWVLDHDGIFSVNHLSKLIDAAYLSDCFLGKTHDWNTLIPKKINIFIWRPFLSRIPLLTN</sequence>
<accession>A0A2U1LJS2</accession>
<evidence type="ECO:0000313" key="1">
    <source>
        <dbReference type="EMBL" id="PWA49249.1"/>
    </source>
</evidence>
<dbReference type="PANTHER" id="PTHR36617">
    <property type="entry name" value="PROTEIN, PUTATIVE-RELATED"/>
    <property type="match status" value="1"/>
</dbReference>
<protein>
    <submittedName>
        <fullName evidence="1">RNA-directed DNA polymerase, eukaryota</fullName>
    </submittedName>
</protein>
<reference evidence="1 2" key="1">
    <citation type="journal article" date="2018" name="Mol. Plant">
        <title>The genome of Artemisia annua provides insight into the evolution of Asteraceae family and artemisinin biosynthesis.</title>
        <authorList>
            <person name="Shen Q."/>
            <person name="Zhang L."/>
            <person name="Liao Z."/>
            <person name="Wang S."/>
            <person name="Yan T."/>
            <person name="Shi P."/>
            <person name="Liu M."/>
            <person name="Fu X."/>
            <person name="Pan Q."/>
            <person name="Wang Y."/>
            <person name="Lv Z."/>
            <person name="Lu X."/>
            <person name="Zhang F."/>
            <person name="Jiang W."/>
            <person name="Ma Y."/>
            <person name="Chen M."/>
            <person name="Hao X."/>
            <person name="Li L."/>
            <person name="Tang Y."/>
            <person name="Lv G."/>
            <person name="Zhou Y."/>
            <person name="Sun X."/>
            <person name="Brodelius P.E."/>
            <person name="Rose J.K.C."/>
            <person name="Tang K."/>
        </authorList>
    </citation>
    <scope>NUCLEOTIDE SEQUENCE [LARGE SCALE GENOMIC DNA]</scope>
    <source>
        <strain evidence="2">cv. Huhao1</strain>
        <tissue evidence="1">Leaf</tissue>
    </source>
</reference>
<evidence type="ECO:0000313" key="2">
    <source>
        <dbReference type="Proteomes" id="UP000245207"/>
    </source>
</evidence>
<keyword evidence="1" id="KW-0808">Transferase</keyword>
<dbReference type="PANTHER" id="PTHR36617:SF16">
    <property type="entry name" value="OS04G0516500 PROTEIN"/>
    <property type="match status" value="1"/>
</dbReference>
<proteinExistence type="predicted"/>
<dbReference type="EMBL" id="PKPP01009017">
    <property type="protein sequence ID" value="PWA49249.1"/>
    <property type="molecule type" value="Genomic_DNA"/>
</dbReference>
<keyword evidence="1" id="KW-0548">Nucleotidyltransferase</keyword>
<dbReference type="AlphaFoldDB" id="A0A2U1LJS2"/>
<keyword evidence="2" id="KW-1185">Reference proteome</keyword>
<keyword evidence="1" id="KW-0695">RNA-directed DNA polymerase</keyword>
<dbReference type="GO" id="GO:0003964">
    <property type="term" value="F:RNA-directed DNA polymerase activity"/>
    <property type="evidence" value="ECO:0007669"/>
    <property type="project" value="UniProtKB-KW"/>
</dbReference>